<dbReference type="FunCoup" id="A0A672YEM9">
    <property type="interactions" value="27"/>
</dbReference>
<name>A0A672YEM9_9TELE</name>
<evidence type="ECO:0000256" key="1">
    <source>
        <dbReference type="SAM" id="SignalP"/>
    </source>
</evidence>
<keyword evidence="1" id="KW-0732">Signal</keyword>
<keyword evidence="3" id="KW-1185">Reference proteome</keyword>
<dbReference type="Ensembl" id="ENSSORT00005001921.1">
    <property type="protein sequence ID" value="ENSSORP00005001866.1"/>
    <property type="gene ID" value="ENSSORG00005001172.1"/>
</dbReference>
<evidence type="ECO:0000313" key="3">
    <source>
        <dbReference type="Proteomes" id="UP000472271"/>
    </source>
</evidence>
<reference evidence="2" key="1">
    <citation type="submission" date="2019-06" db="EMBL/GenBank/DDBJ databases">
        <authorList>
            <consortium name="Wellcome Sanger Institute Data Sharing"/>
        </authorList>
    </citation>
    <scope>NUCLEOTIDE SEQUENCE [LARGE SCALE GENOMIC DNA]</scope>
</reference>
<feature type="signal peptide" evidence="1">
    <location>
        <begin position="1"/>
        <end position="20"/>
    </location>
</feature>
<feature type="chain" id="PRO_5025585199" evidence="1">
    <location>
        <begin position="21"/>
        <end position="139"/>
    </location>
</feature>
<accession>A0A672YEM9</accession>
<proteinExistence type="predicted"/>
<dbReference type="AlphaFoldDB" id="A0A672YEM9"/>
<organism evidence="2 3">
    <name type="scientific">Sphaeramia orbicularis</name>
    <name type="common">orbiculate cardinalfish</name>
    <dbReference type="NCBI Taxonomy" id="375764"/>
    <lineage>
        <taxon>Eukaryota</taxon>
        <taxon>Metazoa</taxon>
        <taxon>Chordata</taxon>
        <taxon>Craniata</taxon>
        <taxon>Vertebrata</taxon>
        <taxon>Euteleostomi</taxon>
        <taxon>Actinopterygii</taxon>
        <taxon>Neopterygii</taxon>
        <taxon>Teleostei</taxon>
        <taxon>Neoteleostei</taxon>
        <taxon>Acanthomorphata</taxon>
        <taxon>Gobiaria</taxon>
        <taxon>Kurtiformes</taxon>
        <taxon>Apogonoidei</taxon>
        <taxon>Apogonidae</taxon>
        <taxon>Apogoninae</taxon>
        <taxon>Sphaeramia</taxon>
    </lineage>
</organism>
<evidence type="ECO:0000313" key="2">
    <source>
        <dbReference type="Ensembl" id="ENSSORP00005001866.1"/>
    </source>
</evidence>
<sequence>MNAKYAIALILTLQVSLSLCDIPAPSPELVEKYDNYKRVFYQRLQNAYNNLMERVEQAKQNEHGQAVMSYVDSAKANPRVGAAIELIKGAHEELQPAIDEARTKVLGAYEHYLRPQVGQFLNDAIENIRTYLNVYMPAN</sequence>
<dbReference type="Proteomes" id="UP000472271">
    <property type="component" value="Chromosome 16"/>
</dbReference>
<dbReference type="InParanoid" id="A0A672YEM9"/>
<reference evidence="2" key="2">
    <citation type="submission" date="2025-08" db="UniProtKB">
        <authorList>
            <consortium name="Ensembl"/>
        </authorList>
    </citation>
    <scope>IDENTIFICATION</scope>
</reference>
<protein>
    <submittedName>
        <fullName evidence="2">Apolipoprotein A-II</fullName>
    </submittedName>
</protein>
<reference evidence="2" key="3">
    <citation type="submission" date="2025-09" db="UniProtKB">
        <authorList>
            <consortium name="Ensembl"/>
        </authorList>
    </citation>
    <scope>IDENTIFICATION</scope>
</reference>